<keyword evidence="1" id="KW-0472">Membrane</keyword>
<reference evidence="2 3" key="1">
    <citation type="submission" date="2021-03" db="EMBL/GenBank/DDBJ databases">
        <title>Sequencing the genomes of 1000 actinobacteria strains.</title>
        <authorList>
            <person name="Klenk H.-P."/>
        </authorList>
    </citation>
    <scope>NUCLEOTIDE SEQUENCE [LARGE SCALE GENOMIC DNA]</scope>
    <source>
        <strain evidence="2 3">DSM 45516</strain>
    </source>
</reference>
<name>A0ABS4QJR7_9NOCA</name>
<protein>
    <submittedName>
        <fullName evidence="2">STE24 endopeptidase</fullName>
        <ecNumber evidence="2">3.4.24.84</ecNumber>
    </submittedName>
</protein>
<feature type="transmembrane region" description="Helical" evidence="1">
    <location>
        <begin position="212"/>
        <end position="230"/>
    </location>
</feature>
<dbReference type="RefSeq" id="WP_209892882.1">
    <property type="nucleotide sequence ID" value="NZ_JAGGMR010000001.1"/>
</dbReference>
<feature type="transmembrane region" description="Helical" evidence="1">
    <location>
        <begin position="52"/>
        <end position="74"/>
    </location>
</feature>
<keyword evidence="3" id="KW-1185">Reference proteome</keyword>
<feature type="transmembrane region" description="Helical" evidence="1">
    <location>
        <begin position="21"/>
        <end position="46"/>
    </location>
</feature>
<keyword evidence="1" id="KW-0812">Transmembrane</keyword>
<dbReference type="Proteomes" id="UP001519325">
    <property type="component" value="Unassembled WGS sequence"/>
</dbReference>
<evidence type="ECO:0000313" key="2">
    <source>
        <dbReference type="EMBL" id="MBP2191360.1"/>
    </source>
</evidence>
<dbReference type="GO" id="GO:0016787">
    <property type="term" value="F:hydrolase activity"/>
    <property type="evidence" value="ECO:0007669"/>
    <property type="project" value="UniProtKB-KW"/>
</dbReference>
<evidence type="ECO:0000313" key="3">
    <source>
        <dbReference type="Proteomes" id="UP001519325"/>
    </source>
</evidence>
<keyword evidence="1" id="KW-1133">Transmembrane helix</keyword>
<dbReference type="EMBL" id="JAGGMR010000001">
    <property type="protein sequence ID" value="MBP2191360.1"/>
    <property type="molecule type" value="Genomic_DNA"/>
</dbReference>
<evidence type="ECO:0000256" key="1">
    <source>
        <dbReference type="SAM" id="Phobius"/>
    </source>
</evidence>
<keyword evidence="2" id="KW-0378">Hydrolase</keyword>
<organism evidence="2 3">
    <name type="scientific">Nocardia goodfellowii</name>
    <dbReference type="NCBI Taxonomy" id="882446"/>
    <lineage>
        <taxon>Bacteria</taxon>
        <taxon>Bacillati</taxon>
        <taxon>Actinomycetota</taxon>
        <taxon>Actinomycetes</taxon>
        <taxon>Mycobacteriales</taxon>
        <taxon>Nocardiaceae</taxon>
        <taxon>Nocardia</taxon>
    </lineage>
</organism>
<dbReference type="EC" id="3.4.24.84" evidence="2"/>
<proteinExistence type="predicted"/>
<sequence>MDNASRPADTAALRERVQLWGALRLLLALPMICVSVAVVGGVAMVFGRVVAVVATLLWIASGLVAFLPAVPVWIAKTLFATRDPEPLESRVIDPAWAAVLAKAGVPASTGPIRVQRDRGVVAPGDRFVMTVPQSLVHGVSARHLEALLARELGYHLGGSASSALLVAWYSLPGRLAVRVGTLAIRLLLTATRASIQVALFARSGASKASVRAFDRVSIWIAVLFFVLPTIVVFAVYVVPAVAIGMALAIGIAYGDSKIRARRSALIDRFAIELGYGDELAQLSAMSTS</sequence>
<gene>
    <name evidence="2" type="ORF">BJ987_004261</name>
</gene>
<accession>A0ABS4QJR7</accession>
<comment type="caution">
    <text evidence="2">The sequence shown here is derived from an EMBL/GenBank/DDBJ whole genome shotgun (WGS) entry which is preliminary data.</text>
</comment>